<dbReference type="Pfam" id="PF04934">
    <property type="entry name" value="Med6"/>
    <property type="match status" value="1"/>
</dbReference>
<dbReference type="InterPro" id="IPR038566">
    <property type="entry name" value="Mediator_Med6_sf"/>
</dbReference>
<keyword evidence="5 8" id="KW-0804">Transcription</keyword>
<gene>
    <name evidence="8" type="primary">MED6</name>
    <name evidence="10" type="ORF">SISSUDRAFT_1060607</name>
</gene>
<keyword evidence="4 8" id="KW-0805">Transcription regulation</keyword>
<dbReference type="PANTHER" id="PTHR13104">
    <property type="entry name" value="MED-6-RELATED"/>
    <property type="match status" value="1"/>
</dbReference>
<evidence type="ECO:0000256" key="1">
    <source>
        <dbReference type="ARBA" id="ARBA00004123"/>
    </source>
</evidence>
<comment type="similarity">
    <text evidence="2 8">Belongs to the Mediator complex subunit 6 family.</text>
</comment>
<feature type="region of interest" description="Disordered" evidence="9">
    <location>
        <begin position="267"/>
        <end position="325"/>
    </location>
</feature>
<dbReference type="AlphaFoldDB" id="A0A166EYZ0"/>
<comment type="function">
    <text evidence="8">Component of the Mediator complex, a coactivator involved in the regulated transcription of nearly all RNA polymerase II-dependent genes. Mediator functions as a bridge to convey information from gene-specific regulatory proteins to the basal RNA polymerase II transcription machinery. Mediator is recruited to promoters by direct interactions with regulatory proteins and serves as a scaffold for the assembly of a functional preinitiation complex with RNA polymerase II and the general transcription factors.</text>
</comment>
<evidence type="ECO:0000256" key="9">
    <source>
        <dbReference type="SAM" id="MobiDB-lite"/>
    </source>
</evidence>
<evidence type="ECO:0000256" key="3">
    <source>
        <dbReference type="ARBA" id="ARBA00020634"/>
    </source>
</evidence>
<dbReference type="InterPro" id="IPR007018">
    <property type="entry name" value="Mediator_Med6"/>
</dbReference>
<evidence type="ECO:0000313" key="10">
    <source>
        <dbReference type="EMBL" id="KZT40101.1"/>
    </source>
</evidence>
<evidence type="ECO:0000256" key="2">
    <source>
        <dbReference type="ARBA" id="ARBA00007526"/>
    </source>
</evidence>
<comment type="subunit">
    <text evidence="8">Component of the Mediator complex.</text>
</comment>
<name>A0A166EYZ0_9AGAM</name>
<evidence type="ECO:0000256" key="8">
    <source>
        <dbReference type="RuleBase" id="RU364143"/>
    </source>
</evidence>
<comment type="subcellular location">
    <subcellularLocation>
        <location evidence="1 8">Nucleus</location>
    </subcellularLocation>
</comment>
<evidence type="ECO:0000313" key="11">
    <source>
        <dbReference type="Proteomes" id="UP000076798"/>
    </source>
</evidence>
<keyword evidence="6 8" id="KW-0539">Nucleus</keyword>
<proteinExistence type="inferred from homology"/>
<dbReference type="EMBL" id="KV428037">
    <property type="protein sequence ID" value="KZT40101.1"/>
    <property type="molecule type" value="Genomic_DNA"/>
</dbReference>
<dbReference type="OrthoDB" id="344220at2759"/>
<feature type="compositionally biased region" description="Basic and acidic residues" evidence="9">
    <location>
        <begin position="214"/>
        <end position="228"/>
    </location>
</feature>
<evidence type="ECO:0000256" key="4">
    <source>
        <dbReference type="ARBA" id="ARBA00023015"/>
    </source>
</evidence>
<evidence type="ECO:0000256" key="5">
    <source>
        <dbReference type="ARBA" id="ARBA00023163"/>
    </source>
</evidence>
<dbReference type="Proteomes" id="UP000076798">
    <property type="component" value="Unassembled WGS sequence"/>
</dbReference>
<organism evidence="10 11">
    <name type="scientific">Sistotremastrum suecicum HHB10207 ss-3</name>
    <dbReference type="NCBI Taxonomy" id="1314776"/>
    <lineage>
        <taxon>Eukaryota</taxon>
        <taxon>Fungi</taxon>
        <taxon>Dikarya</taxon>
        <taxon>Basidiomycota</taxon>
        <taxon>Agaricomycotina</taxon>
        <taxon>Agaricomycetes</taxon>
        <taxon>Sistotremastrales</taxon>
        <taxon>Sistotremastraceae</taxon>
        <taxon>Sistotremastrum</taxon>
    </lineage>
</organism>
<dbReference type="GO" id="GO:0016592">
    <property type="term" value="C:mediator complex"/>
    <property type="evidence" value="ECO:0007669"/>
    <property type="project" value="InterPro"/>
</dbReference>
<evidence type="ECO:0000256" key="7">
    <source>
        <dbReference type="ARBA" id="ARBA00031259"/>
    </source>
</evidence>
<sequence length="325" mass="36161">MALRLHDYRGRRCLLGVCTQFVHTQTLTSNPMASAVNVEAVIEDLHPLDDHSHKFFIWPEWIAALSEPLTAETAFEYFTTSMFYDKQSNNQVLRMQTMHTGTSIANEAEELKRFTGLEFALVHAEPPSFFIIHKRERVSPEEVRPMAAYFIVNNRIYQSPDIYSVLSNRLLTAVHSLQSSLDILRSYRPDYTPRTGFAWPIVEDAKSVGGGSVRTDDVRNERTDGERQRRSKPGPDAPRKRENLTFLLNAMQTTAVHSNASFAQRAEEALAGEATSESATGSTASPSVRIGTPGALSSNPSVLEGPSKAAQTKKKKKKATSFAMP</sequence>
<keyword evidence="8" id="KW-0010">Activator</keyword>
<reference evidence="10 11" key="1">
    <citation type="journal article" date="2016" name="Mol. Biol. Evol.">
        <title>Comparative Genomics of Early-Diverging Mushroom-Forming Fungi Provides Insights into the Origins of Lignocellulose Decay Capabilities.</title>
        <authorList>
            <person name="Nagy L.G."/>
            <person name="Riley R."/>
            <person name="Tritt A."/>
            <person name="Adam C."/>
            <person name="Daum C."/>
            <person name="Floudas D."/>
            <person name="Sun H."/>
            <person name="Yadav J.S."/>
            <person name="Pangilinan J."/>
            <person name="Larsson K.H."/>
            <person name="Matsuura K."/>
            <person name="Barry K."/>
            <person name="Labutti K."/>
            <person name="Kuo R."/>
            <person name="Ohm R.A."/>
            <person name="Bhattacharya S.S."/>
            <person name="Shirouzu T."/>
            <person name="Yoshinaga Y."/>
            <person name="Martin F.M."/>
            <person name="Grigoriev I.V."/>
            <person name="Hibbett D.S."/>
        </authorList>
    </citation>
    <scope>NUCLEOTIDE SEQUENCE [LARGE SCALE GENOMIC DNA]</scope>
    <source>
        <strain evidence="10 11">HHB10207 ss-3</strain>
    </source>
</reference>
<dbReference type="Gene3D" id="3.10.450.580">
    <property type="entry name" value="Mediator complex, subunit Med6"/>
    <property type="match status" value="1"/>
</dbReference>
<feature type="region of interest" description="Disordered" evidence="9">
    <location>
        <begin position="209"/>
        <end position="241"/>
    </location>
</feature>
<protein>
    <recommendedName>
        <fullName evidence="3 8">Mediator of RNA polymerase II transcription subunit 6</fullName>
    </recommendedName>
    <alternativeName>
        <fullName evidence="7 8">Mediator complex subunit 6</fullName>
    </alternativeName>
</protein>
<accession>A0A166EYZ0</accession>
<dbReference type="GO" id="GO:0003712">
    <property type="term" value="F:transcription coregulator activity"/>
    <property type="evidence" value="ECO:0007669"/>
    <property type="project" value="InterPro"/>
</dbReference>
<keyword evidence="11" id="KW-1185">Reference proteome</keyword>
<evidence type="ECO:0000256" key="6">
    <source>
        <dbReference type="ARBA" id="ARBA00023242"/>
    </source>
</evidence>
<feature type="compositionally biased region" description="Low complexity" evidence="9">
    <location>
        <begin position="271"/>
        <end position="285"/>
    </location>
</feature>
<dbReference type="STRING" id="1314776.A0A166EYZ0"/>
<dbReference type="GO" id="GO:0006357">
    <property type="term" value="P:regulation of transcription by RNA polymerase II"/>
    <property type="evidence" value="ECO:0007669"/>
    <property type="project" value="InterPro"/>
</dbReference>